<dbReference type="Gene3D" id="3.30.40.10">
    <property type="entry name" value="Zinc/RING finger domain, C3HC4 (zinc finger)"/>
    <property type="match status" value="1"/>
</dbReference>
<feature type="region of interest" description="Disordered" evidence="1">
    <location>
        <begin position="1"/>
        <end position="65"/>
    </location>
</feature>
<reference evidence="2" key="1">
    <citation type="submission" date="2015-11" db="EMBL/GenBank/DDBJ databases">
        <title>De novo transcriptome assembly of four potential Pierce s Disease insect vectors from Arizona vineyards.</title>
        <authorList>
            <person name="Tassone E.E."/>
        </authorList>
    </citation>
    <scope>NUCLEOTIDE SEQUENCE</scope>
</reference>
<sequence>MPDESRPLEEPAIWADDELESSDQVELQWTESNASCQGRLLPYKRKSNSSKGSPKSQSPGLRKNSIKEELKVQLLHKKKSESSNSSSGSDGVIVQINKIRFPPFLPPSNNQSSQHPSTDLENCTPSFYSFTFGENNSSGPSVTSSFESLQETKDCVVCSLRANTCVMHHHQRHSNFCLDCATSCFSNSATCPLCPQPIVYIYKYRDV</sequence>
<proteinExistence type="predicted"/>
<accession>A0A1B6M884</accession>
<dbReference type="AlphaFoldDB" id="A0A1B6M884"/>
<evidence type="ECO:0000313" key="2">
    <source>
        <dbReference type="EMBL" id="JAT32142.1"/>
    </source>
</evidence>
<protein>
    <submittedName>
        <fullName evidence="2">Uncharacterized protein</fullName>
    </submittedName>
</protein>
<dbReference type="EMBL" id="GEBQ01007835">
    <property type="protein sequence ID" value="JAT32142.1"/>
    <property type="molecule type" value="Transcribed_RNA"/>
</dbReference>
<name>A0A1B6M884_9HEMI</name>
<evidence type="ECO:0000256" key="1">
    <source>
        <dbReference type="SAM" id="MobiDB-lite"/>
    </source>
</evidence>
<dbReference type="SUPFAM" id="SSF57850">
    <property type="entry name" value="RING/U-box"/>
    <property type="match status" value="1"/>
</dbReference>
<feature type="compositionally biased region" description="Polar residues" evidence="1">
    <location>
        <begin position="24"/>
        <end position="36"/>
    </location>
</feature>
<feature type="compositionally biased region" description="Low complexity" evidence="1">
    <location>
        <begin position="49"/>
        <end position="58"/>
    </location>
</feature>
<dbReference type="InterPro" id="IPR013083">
    <property type="entry name" value="Znf_RING/FYVE/PHD"/>
</dbReference>
<gene>
    <name evidence="2" type="ORF">g.3547</name>
</gene>
<organism evidence="2">
    <name type="scientific">Graphocephala atropunctata</name>
    <dbReference type="NCBI Taxonomy" id="36148"/>
    <lineage>
        <taxon>Eukaryota</taxon>
        <taxon>Metazoa</taxon>
        <taxon>Ecdysozoa</taxon>
        <taxon>Arthropoda</taxon>
        <taxon>Hexapoda</taxon>
        <taxon>Insecta</taxon>
        <taxon>Pterygota</taxon>
        <taxon>Neoptera</taxon>
        <taxon>Paraneoptera</taxon>
        <taxon>Hemiptera</taxon>
        <taxon>Auchenorrhyncha</taxon>
        <taxon>Membracoidea</taxon>
        <taxon>Cicadellidae</taxon>
        <taxon>Cicadellinae</taxon>
        <taxon>Cicadellini</taxon>
        <taxon>Graphocephala</taxon>
    </lineage>
</organism>